<dbReference type="STRING" id="134605.HMPREF3206_00069"/>
<gene>
    <name evidence="1" type="ORF">HMPREF3206_00069</name>
</gene>
<name>A0A133NLF8_9FUSO</name>
<comment type="caution">
    <text evidence="1">The sequence shown here is derived from an EMBL/GenBank/DDBJ whole genome shotgun (WGS) entry which is preliminary data.</text>
</comment>
<evidence type="ECO:0000313" key="1">
    <source>
        <dbReference type="EMBL" id="KXA17117.1"/>
    </source>
</evidence>
<dbReference type="RefSeq" id="WP_060793252.1">
    <property type="nucleotide sequence ID" value="NZ_KQ956508.1"/>
</dbReference>
<organism evidence="1 2">
    <name type="scientific">Fusobacterium equinum</name>
    <dbReference type="NCBI Taxonomy" id="134605"/>
    <lineage>
        <taxon>Bacteria</taxon>
        <taxon>Fusobacteriati</taxon>
        <taxon>Fusobacteriota</taxon>
        <taxon>Fusobacteriia</taxon>
        <taxon>Fusobacteriales</taxon>
        <taxon>Fusobacteriaceae</taxon>
        <taxon>Fusobacterium</taxon>
    </lineage>
</organism>
<accession>A0A133NLF8</accession>
<dbReference type="Proteomes" id="UP000070617">
    <property type="component" value="Unassembled WGS sequence"/>
</dbReference>
<evidence type="ECO:0000313" key="2">
    <source>
        <dbReference type="Proteomes" id="UP000070617"/>
    </source>
</evidence>
<dbReference type="PATRIC" id="fig|134605.3.peg.70"/>
<dbReference type="EMBL" id="LRPX01000002">
    <property type="protein sequence ID" value="KXA17117.1"/>
    <property type="molecule type" value="Genomic_DNA"/>
</dbReference>
<protein>
    <submittedName>
        <fullName evidence="1">Uncharacterized protein</fullName>
    </submittedName>
</protein>
<keyword evidence="2" id="KW-1185">Reference proteome</keyword>
<dbReference type="AlphaFoldDB" id="A0A133NLF8"/>
<reference evidence="2" key="1">
    <citation type="submission" date="2016-01" db="EMBL/GenBank/DDBJ databases">
        <authorList>
            <person name="Mitreva M."/>
            <person name="Pepin K.H."/>
            <person name="Mihindukulasuriya K.A."/>
            <person name="Fulton R."/>
            <person name="Fronick C."/>
            <person name="O'Laughlin M."/>
            <person name="Miner T."/>
            <person name="Herter B."/>
            <person name="Rosa B.A."/>
            <person name="Cordes M."/>
            <person name="Tomlinson C."/>
            <person name="Wollam A."/>
            <person name="Palsikar V.B."/>
            <person name="Mardis E.R."/>
            <person name="Wilson R.K."/>
        </authorList>
    </citation>
    <scope>NUCLEOTIDE SEQUENCE [LARGE SCALE GENOMIC DNA]</scope>
    <source>
        <strain evidence="2">CMW8396</strain>
    </source>
</reference>
<proteinExistence type="predicted"/>
<sequence length="377" mass="45076">MYGLDRACIFVEVETDIYFIKSKIESIFPNSISENTSRKTKTYNISQKNINTIKVEESYRGATLRKAIIRIDFSYPRAKNQDNIFPVTTELEKKETEENLLQIINQLIDEPIQLERLKYDFLEFCIQEKVGAFYKYHNIISFFYRALARKYEDINKVQYYNFNTKEEKHYTTGFIFQPYAGWKLRLYSKGHEHNRNHETKVRGAILRLEHRLSKTVIKSLVNTIYIQEITIEKLKEKISEKISRQLYEIIVEEICYSHDVLVKVLQNFKSRELSGIIRDNQEWILDEKIVDDIISNTSSKSYPQIKRYRTRVRTILLESQARASPKRNFFGNIERLENFLNNLLFIPCKVECNNQKHLTFFFTKKYHNYEPFLTIPK</sequence>